<keyword evidence="11" id="KW-1185">Reference proteome</keyword>
<dbReference type="Proteomes" id="UP000886520">
    <property type="component" value="Chromosome 3"/>
</dbReference>
<dbReference type="OrthoDB" id="68611at2759"/>
<reference evidence="10" key="1">
    <citation type="submission" date="2021-01" db="EMBL/GenBank/DDBJ databases">
        <title>Adiantum capillus-veneris genome.</title>
        <authorList>
            <person name="Fang Y."/>
            <person name="Liao Q."/>
        </authorList>
    </citation>
    <scope>NUCLEOTIDE SEQUENCE</scope>
    <source>
        <strain evidence="10">H3</strain>
        <tissue evidence="10">Leaf</tissue>
    </source>
</reference>
<comment type="subcellular location">
    <subcellularLocation>
        <location evidence="1">Membrane</location>
        <topology evidence="1">Multi-pass membrane protein</topology>
    </subcellularLocation>
</comment>
<dbReference type="Pfam" id="PF11744">
    <property type="entry name" value="ALMT"/>
    <property type="match status" value="1"/>
</dbReference>
<evidence type="ECO:0000256" key="3">
    <source>
        <dbReference type="ARBA" id="ARBA00022448"/>
    </source>
</evidence>
<evidence type="ECO:0000256" key="8">
    <source>
        <dbReference type="ARBA" id="ARBA00023303"/>
    </source>
</evidence>
<feature type="transmembrane region" description="Helical" evidence="9">
    <location>
        <begin position="67"/>
        <end position="89"/>
    </location>
</feature>
<evidence type="ECO:0000256" key="2">
    <source>
        <dbReference type="ARBA" id="ARBA00007079"/>
    </source>
</evidence>
<dbReference type="GO" id="GO:0015743">
    <property type="term" value="P:malate transport"/>
    <property type="evidence" value="ECO:0007669"/>
    <property type="project" value="InterPro"/>
</dbReference>
<organism evidence="10 11">
    <name type="scientific">Adiantum capillus-veneris</name>
    <name type="common">Maidenhair fern</name>
    <dbReference type="NCBI Taxonomy" id="13818"/>
    <lineage>
        <taxon>Eukaryota</taxon>
        <taxon>Viridiplantae</taxon>
        <taxon>Streptophyta</taxon>
        <taxon>Embryophyta</taxon>
        <taxon>Tracheophyta</taxon>
        <taxon>Polypodiopsida</taxon>
        <taxon>Polypodiidae</taxon>
        <taxon>Polypodiales</taxon>
        <taxon>Pteridineae</taxon>
        <taxon>Pteridaceae</taxon>
        <taxon>Vittarioideae</taxon>
        <taxon>Adiantum</taxon>
    </lineage>
</organism>
<dbReference type="InterPro" id="IPR020966">
    <property type="entry name" value="ALMT"/>
</dbReference>
<accession>A0A9D4VCW8</accession>
<keyword evidence="8" id="KW-0407">Ion channel</keyword>
<protein>
    <submittedName>
        <fullName evidence="10">Uncharacterized protein</fullName>
    </submittedName>
</protein>
<evidence type="ECO:0000256" key="1">
    <source>
        <dbReference type="ARBA" id="ARBA00004141"/>
    </source>
</evidence>
<dbReference type="EMBL" id="JABFUD020000002">
    <property type="protein sequence ID" value="KAI5083749.1"/>
    <property type="molecule type" value="Genomic_DNA"/>
</dbReference>
<feature type="transmembrane region" description="Helical" evidence="9">
    <location>
        <begin position="36"/>
        <end position="55"/>
    </location>
</feature>
<feature type="transmembrane region" description="Helical" evidence="9">
    <location>
        <begin position="6"/>
        <end position="24"/>
    </location>
</feature>
<comment type="similarity">
    <text evidence="2">Belongs to the aromatic acid exporter (TC 2.A.85) family.</text>
</comment>
<dbReference type="AlphaFoldDB" id="A0A9D4VCW8"/>
<keyword evidence="3" id="KW-0813">Transport</keyword>
<keyword evidence="4 9" id="KW-0812">Transmembrane</keyword>
<evidence type="ECO:0000256" key="4">
    <source>
        <dbReference type="ARBA" id="ARBA00022692"/>
    </source>
</evidence>
<keyword evidence="6" id="KW-0406">Ion transport</keyword>
<name>A0A9D4VCW8_ADICA</name>
<keyword evidence="7 9" id="KW-0472">Membrane</keyword>
<keyword evidence="5 9" id="KW-1133">Transmembrane helix</keyword>
<proteinExistence type="inferred from homology"/>
<dbReference type="GO" id="GO:0034220">
    <property type="term" value="P:monoatomic ion transmembrane transport"/>
    <property type="evidence" value="ECO:0007669"/>
    <property type="project" value="UniProtKB-KW"/>
</dbReference>
<dbReference type="GO" id="GO:0016020">
    <property type="term" value="C:membrane"/>
    <property type="evidence" value="ECO:0007669"/>
    <property type="project" value="UniProtKB-SubCell"/>
</dbReference>
<comment type="caution">
    <text evidence="10">The sequence shown here is derived from an EMBL/GenBank/DDBJ whole genome shotgun (WGS) entry which is preliminary data.</text>
</comment>
<evidence type="ECO:0000256" key="9">
    <source>
        <dbReference type="SAM" id="Phobius"/>
    </source>
</evidence>
<evidence type="ECO:0000313" key="11">
    <source>
        <dbReference type="Proteomes" id="UP000886520"/>
    </source>
</evidence>
<dbReference type="PANTHER" id="PTHR31086">
    <property type="entry name" value="ALUMINUM-ACTIVATED MALATE TRANSPORTER 10"/>
    <property type="match status" value="1"/>
</dbReference>
<sequence>IASGVAHPILVGFTLFIIGGVVTFAQLWPSLKSYEFGFRTFLLTFSLIMVVEYRGEADPLATAINRFWVILLGASIGISVNVFVLPCWAGSQLHHSLVTNFFSVADSLEVCVNEYLQGSILERLPSKAFMEKIVEDPFYKRYRPTLMSASKEESLAGFASWEPPHGRFKVVKYPWHLYVKVGAVLRHCTYSVVALHACLQSGIQAPLTARKLFHEEIHAVGAECASLLRKLGKQIEDMENGDPATLLKGVENAIQRLQESLHYRSHLLFRDEEACLEDETRSQDWEESDCLKRTYTWPLRPRDQVHFARDPLFGQRVRIVKSASALSLGTFATLLMEVALRLDYVVEAVQELGGLAGFTDFNDVGGDLKVQVD</sequence>
<evidence type="ECO:0000313" key="10">
    <source>
        <dbReference type="EMBL" id="KAI5083749.1"/>
    </source>
</evidence>
<gene>
    <name evidence="10" type="ORF">GOP47_0003492</name>
</gene>
<evidence type="ECO:0000256" key="5">
    <source>
        <dbReference type="ARBA" id="ARBA00022989"/>
    </source>
</evidence>
<evidence type="ECO:0000256" key="6">
    <source>
        <dbReference type="ARBA" id="ARBA00023065"/>
    </source>
</evidence>
<feature type="non-terminal residue" evidence="10">
    <location>
        <position position="1"/>
    </location>
</feature>
<evidence type="ECO:0000256" key="7">
    <source>
        <dbReference type="ARBA" id="ARBA00023136"/>
    </source>
</evidence>